<dbReference type="InterPro" id="IPR013785">
    <property type="entry name" value="Aldolase_TIM"/>
</dbReference>
<dbReference type="PANTHER" id="PTHR32332">
    <property type="entry name" value="2-NITROPROPANE DIOXYGENASE"/>
    <property type="match status" value="1"/>
</dbReference>
<sequence length="476" mass="52720">MKIFKKLPEIIQGGMGIGVSNWRLAKTVSKQGQIGVVSGVAIDSVFARRLQLGDNDGSIRRALSNFPWPDMVRRVLDAYFIPGGKSAEKPFKLIPMPNLRMKRSYIELVILANFVEVFLAKEGHDGLVGINYLEKIQLPTLPSLLGSMLAGVNFVLMGAGIPLAIPGALDGLSHWEPVELNLHIEDNTQRQKFVHHFDPKEFLSGKLPELTRPNFFAIISSDIVAKSLARKATGNIDGFIVENHTAGGHNAPPRRTKKTRHQSAPQYGEKDIPDIEKIRDLGRPFWLAGGYASPEKLKEALDLEANGIQVGTAFGFCNESAMLPEIKQEVLRQYINGKLKIFTDFKASPTGYPFKLVSLKNKITTMENHSKRKRICDMGYLRQAYCKGQAEIGFRCPAEPMEKYIRKGGSPDDTKDKQCLCNGLMATIGLGQTREDDFGAELPLITTGEDFSFVPHVVKNSVTNYSATDVIAYIKS</sequence>
<keyword evidence="6" id="KW-1185">Reference proteome</keyword>
<dbReference type="SUPFAM" id="SSF51412">
    <property type="entry name" value="Inosine monophosphate dehydrogenase (IMPDH)"/>
    <property type="match status" value="1"/>
</dbReference>
<protein>
    <submittedName>
        <fullName evidence="5">Oxygenase domain-containing protein</fullName>
    </submittedName>
</protein>
<evidence type="ECO:0000313" key="5">
    <source>
        <dbReference type="EMBL" id="QTA84573.1"/>
    </source>
</evidence>
<dbReference type="KEGG" id="dmm:dnm_005710"/>
<evidence type="ECO:0000256" key="4">
    <source>
        <dbReference type="SAM" id="MobiDB-lite"/>
    </source>
</evidence>
<dbReference type="AlphaFoldDB" id="A0A975BFY0"/>
<keyword evidence="1" id="KW-0285">Flavoprotein</keyword>
<dbReference type="CDD" id="cd04730">
    <property type="entry name" value="NPD_like"/>
    <property type="match status" value="1"/>
</dbReference>
<dbReference type="GO" id="GO:0018580">
    <property type="term" value="F:nitronate monooxygenase activity"/>
    <property type="evidence" value="ECO:0007669"/>
    <property type="project" value="InterPro"/>
</dbReference>
<accession>A0A975BFY0</accession>
<evidence type="ECO:0000256" key="3">
    <source>
        <dbReference type="ARBA" id="ARBA00023002"/>
    </source>
</evidence>
<feature type="region of interest" description="Disordered" evidence="4">
    <location>
        <begin position="243"/>
        <end position="267"/>
    </location>
</feature>
<keyword evidence="2" id="KW-0288">FMN</keyword>
<evidence type="ECO:0000256" key="1">
    <source>
        <dbReference type="ARBA" id="ARBA00022630"/>
    </source>
</evidence>
<dbReference type="EMBL" id="CP061800">
    <property type="protein sequence ID" value="QTA84573.1"/>
    <property type="molecule type" value="Genomic_DNA"/>
</dbReference>
<keyword evidence="3" id="KW-0560">Oxidoreductase</keyword>
<evidence type="ECO:0000313" key="6">
    <source>
        <dbReference type="Proteomes" id="UP000663722"/>
    </source>
</evidence>
<dbReference type="Proteomes" id="UP000663722">
    <property type="component" value="Chromosome"/>
</dbReference>
<dbReference type="InterPro" id="IPR004136">
    <property type="entry name" value="NMO"/>
</dbReference>
<dbReference type="RefSeq" id="WP_207681001.1">
    <property type="nucleotide sequence ID" value="NZ_CP061800.1"/>
</dbReference>
<dbReference type="Gene3D" id="3.20.20.70">
    <property type="entry name" value="Aldolase class I"/>
    <property type="match status" value="1"/>
</dbReference>
<feature type="compositionally biased region" description="Basic residues" evidence="4">
    <location>
        <begin position="252"/>
        <end position="261"/>
    </location>
</feature>
<reference evidence="5" key="1">
    <citation type="journal article" date="2021" name="Microb. Physiol.">
        <title>Proteogenomic Insights into the Physiology of Marine, Sulfate-Reducing, Filamentous Desulfonema limicola and Desulfonema magnum.</title>
        <authorList>
            <person name="Schnaars V."/>
            <person name="Wohlbrand L."/>
            <person name="Scheve S."/>
            <person name="Hinrichs C."/>
            <person name="Reinhardt R."/>
            <person name="Rabus R."/>
        </authorList>
    </citation>
    <scope>NUCLEOTIDE SEQUENCE</scope>
    <source>
        <strain evidence="5">4be13</strain>
    </source>
</reference>
<organism evidence="5 6">
    <name type="scientific">Desulfonema magnum</name>
    <dbReference type="NCBI Taxonomy" id="45655"/>
    <lineage>
        <taxon>Bacteria</taxon>
        <taxon>Pseudomonadati</taxon>
        <taxon>Thermodesulfobacteriota</taxon>
        <taxon>Desulfobacteria</taxon>
        <taxon>Desulfobacterales</taxon>
        <taxon>Desulfococcaceae</taxon>
        <taxon>Desulfonema</taxon>
    </lineage>
</organism>
<proteinExistence type="predicted"/>
<name>A0A975BFY0_9BACT</name>
<gene>
    <name evidence="5" type="ORF">dnm_005710</name>
</gene>
<dbReference type="PANTHER" id="PTHR32332:SF33">
    <property type="entry name" value="NITRONATE MONOOXYGENASE DOMAIN-CONTAINING PROTEIN"/>
    <property type="match status" value="1"/>
</dbReference>
<evidence type="ECO:0000256" key="2">
    <source>
        <dbReference type="ARBA" id="ARBA00022643"/>
    </source>
</evidence>